<keyword evidence="6" id="KW-1185">Reference proteome</keyword>
<gene>
    <name evidence="5" type="primary">Acey_s0036.g3359</name>
    <name evidence="5" type="ORF">Y032_0036g3359</name>
</gene>
<protein>
    <submittedName>
        <fullName evidence="5">Uncharacterized protein</fullName>
    </submittedName>
</protein>
<dbReference type="EMBL" id="JARK01001372">
    <property type="protein sequence ID" value="EYC15791.1"/>
    <property type="molecule type" value="Genomic_DNA"/>
</dbReference>
<organism evidence="5 6">
    <name type="scientific">Ancylostoma ceylanicum</name>
    <dbReference type="NCBI Taxonomy" id="53326"/>
    <lineage>
        <taxon>Eukaryota</taxon>
        <taxon>Metazoa</taxon>
        <taxon>Ecdysozoa</taxon>
        <taxon>Nematoda</taxon>
        <taxon>Chromadorea</taxon>
        <taxon>Rhabditida</taxon>
        <taxon>Rhabditina</taxon>
        <taxon>Rhabditomorpha</taxon>
        <taxon>Strongyloidea</taxon>
        <taxon>Ancylostomatidae</taxon>
        <taxon>Ancylostomatinae</taxon>
        <taxon>Ancylostoma</taxon>
    </lineage>
</organism>
<dbReference type="GO" id="GO:0005739">
    <property type="term" value="C:mitochondrion"/>
    <property type="evidence" value="ECO:0007669"/>
    <property type="project" value="TreeGrafter"/>
</dbReference>
<name>A0A016ULK3_9BILA</name>
<keyword evidence="4" id="KW-1133">Transmembrane helix</keyword>
<dbReference type="SMART" id="SM00028">
    <property type="entry name" value="TPR"/>
    <property type="match status" value="2"/>
</dbReference>
<comment type="caution">
    <text evidence="5">The sequence shown here is derived from an EMBL/GenBank/DDBJ whole genome shotgun (WGS) entry which is preliminary data.</text>
</comment>
<dbReference type="GO" id="GO:0008017">
    <property type="term" value="F:microtubule binding"/>
    <property type="evidence" value="ECO:0007669"/>
    <property type="project" value="TreeGrafter"/>
</dbReference>
<evidence type="ECO:0000256" key="1">
    <source>
        <dbReference type="ARBA" id="ARBA00004245"/>
    </source>
</evidence>
<sequence>MFSFNGYSKISLGEVVFLCKWFIMWKLPRGKVFCSKLIFLCLIFTSITWPLFLINRMSVTGNLKMFRRVLCRVAAASAGVQLCAAGVALTDKQLAKKPEWYRKDVHALVVSLKKLGRHGFNTSPAALNEAYETLKKYEDLSNLDVLWRLARVLTEKAFFCKCPKEKAHLLHEAKEYALKALSLEGENRCAGAHKWYAIILYRLEDVDKKADYSEEVIKHLEMAADLDKEDAYTAHLLGIAHHKKRNYAEAVAAFEKAEKIKARFSPCNLYYMGAALYAMGKKEEAIKNLIAAYRAHAHNEHEIKARSEARGMLLRLKVKPEDYEIEEY</sequence>
<proteinExistence type="predicted"/>
<dbReference type="InterPro" id="IPR019734">
    <property type="entry name" value="TPR_rpt"/>
</dbReference>
<dbReference type="Proteomes" id="UP000024635">
    <property type="component" value="Unassembled WGS sequence"/>
</dbReference>
<dbReference type="SUPFAM" id="SSF48452">
    <property type="entry name" value="TPR-like"/>
    <property type="match status" value="1"/>
</dbReference>
<keyword evidence="3" id="KW-0206">Cytoskeleton</keyword>
<comment type="subcellular location">
    <subcellularLocation>
        <location evidence="1">Cytoplasm</location>
        <location evidence="1">Cytoskeleton</location>
    </subcellularLocation>
</comment>
<keyword evidence="2" id="KW-0963">Cytoplasm</keyword>
<accession>A0A016ULK3</accession>
<evidence type="ECO:0000256" key="2">
    <source>
        <dbReference type="ARBA" id="ARBA00022490"/>
    </source>
</evidence>
<evidence type="ECO:0000256" key="3">
    <source>
        <dbReference type="ARBA" id="ARBA00023212"/>
    </source>
</evidence>
<dbReference type="InterPro" id="IPR011990">
    <property type="entry name" value="TPR-like_helical_dom_sf"/>
</dbReference>
<dbReference type="GO" id="GO:0097431">
    <property type="term" value="C:mitotic spindle pole"/>
    <property type="evidence" value="ECO:0007669"/>
    <property type="project" value="TreeGrafter"/>
</dbReference>
<reference evidence="6" key="1">
    <citation type="journal article" date="2015" name="Nat. Genet.">
        <title>The genome and transcriptome of the zoonotic hookworm Ancylostoma ceylanicum identify infection-specific gene families.</title>
        <authorList>
            <person name="Schwarz E.M."/>
            <person name="Hu Y."/>
            <person name="Antoshechkin I."/>
            <person name="Miller M.M."/>
            <person name="Sternberg P.W."/>
            <person name="Aroian R.V."/>
        </authorList>
    </citation>
    <scope>NUCLEOTIDE SEQUENCE</scope>
    <source>
        <strain evidence="6">HY135</strain>
    </source>
</reference>
<dbReference type="PANTHER" id="PTHR16056">
    <property type="entry name" value="REGULATOR OF MICROTUBULE DYNAMICS PROTEIN"/>
    <property type="match status" value="1"/>
</dbReference>
<keyword evidence="4" id="KW-0472">Membrane</keyword>
<feature type="transmembrane region" description="Helical" evidence="4">
    <location>
        <begin position="37"/>
        <end position="57"/>
    </location>
</feature>
<evidence type="ECO:0000256" key="4">
    <source>
        <dbReference type="SAM" id="Phobius"/>
    </source>
</evidence>
<dbReference type="Gene3D" id="1.25.40.10">
    <property type="entry name" value="Tetratricopeptide repeat domain"/>
    <property type="match status" value="1"/>
</dbReference>
<evidence type="ECO:0000313" key="5">
    <source>
        <dbReference type="EMBL" id="EYC15791.1"/>
    </source>
</evidence>
<keyword evidence="4" id="KW-0812">Transmembrane</keyword>
<dbReference type="PANTHER" id="PTHR16056:SF16">
    <property type="entry name" value="REGULATOR OF MICROTUBULE DYNAMICS PROTEIN 1"/>
    <property type="match status" value="1"/>
</dbReference>
<dbReference type="AlphaFoldDB" id="A0A016ULK3"/>
<dbReference type="OrthoDB" id="69711at2759"/>
<evidence type="ECO:0000313" key="6">
    <source>
        <dbReference type="Proteomes" id="UP000024635"/>
    </source>
</evidence>
<dbReference type="GO" id="GO:0005876">
    <property type="term" value="C:spindle microtubule"/>
    <property type="evidence" value="ECO:0007669"/>
    <property type="project" value="TreeGrafter"/>
</dbReference>